<name>A0ABT0M6J5_9BACL</name>
<dbReference type="InterPro" id="IPR002935">
    <property type="entry name" value="SAM_O-MeTrfase"/>
</dbReference>
<dbReference type="InterPro" id="IPR050362">
    <property type="entry name" value="Cation-dep_OMT"/>
</dbReference>
<comment type="caution">
    <text evidence="5">The sequence shown here is derived from an EMBL/GenBank/DDBJ whole genome shotgun (WGS) entry which is preliminary data.</text>
</comment>
<dbReference type="RefSeq" id="WP_249095138.1">
    <property type="nucleotide sequence ID" value="NZ_JAMAST010000001.1"/>
</dbReference>
<dbReference type="PANTHER" id="PTHR10509:SF14">
    <property type="entry name" value="CAFFEOYL-COA O-METHYLTRANSFERASE 3-RELATED"/>
    <property type="match status" value="1"/>
</dbReference>
<feature type="binding site" evidence="4">
    <location>
        <position position="133"/>
    </location>
    <ligand>
        <name>S-adenosyl-L-methionine</name>
        <dbReference type="ChEBI" id="CHEBI:59789"/>
    </ligand>
</feature>
<feature type="binding site" evidence="4">
    <location>
        <position position="67"/>
    </location>
    <ligand>
        <name>S-adenosyl-L-methionine</name>
        <dbReference type="ChEBI" id="CHEBI:59789"/>
    </ligand>
</feature>
<organism evidence="5 6">
    <name type="scientific">Sporolactobacillus mangiferae</name>
    <dbReference type="NCBI Taxonomy" id="2940498"/>
    <lineage>
        <taxon>Bacteria</taxon>
        <taxon>Bacillati</taxon>
        <taxon>Bacillota</taxon>
        <taxon>Bacilli</taxon>
        <taxon>Bacillales</taxon>
        <taxon>Sporolactobacillaceae</taxon>
        <taxon>Sporolactobacillus</taxon>
    </lineage>
</organism>
<comment type="function">
    <text evidence="4">Catalyzes the methylation of 5-hydroxyuridine (ho5U) to form 5-methoxyuridine (mo5U) at position 34 in tRNAs.</text>
</comment>
<feature type="binding site" evidence="4">
    <location>
        <position position="159"/>
    </location>
    <ligand>
        <name>Mg(2+)</name>
        <dbReference type="ChEBI" id="CHEBI:18420"/>
    </ligand>
</feature>
<dbReference type="InterPro" id="IPR043675">
    <property type="entry name" value="TrmR_methyltr"/>
</dbReference>
<dbReference type="InterPro" id="IPR029063">
    <property type="entry name" value="SAM-dependent_MTases_sf"/>
</dbReference>
<evidence type="ECO:0000256" key="2">
    <source>
        <dbReference type="ARBA" id="ARBA00022679"/>
    </source>
</evidence>
<dbReference type="EC" id="2.1.1.-" evidence="4"/>
<keyword evidence="4" id="KW-0819">tRNA processing</keyword>
<dbReference type="PANTHER" id="PTHR10509">
    <property type="entry name" value="O-METHYLTRANSFERASE-RELATED"/>
    <property type="match status" value="1"/>
</dbReference>
<keyword evidence="6" id="KW-1185">Reference proteome</keyword>
<sequence>MIDFKALSAYAAAFTQSENDLLRRMEQRASDLYIPIMQPSAMAFLQQLIQWTGARQILELGTAIGYSSIRMAIAAGQDAQIITVERDEKMICEARQNIEALHLQNAIQIVEGDATMHLPEIEKAAPYDLILIDAAKAQYEHLFMKCAAMVGKGGMIVTDNVFFHGLVCNIDAVKKKQLNRLVKKIDDYNHFLFKQKKFDTIFLTIGDGMAVSTKNSDGEECCLEKK</sequence>
<dbReference type="Pfam" id="PF01596">
    <property type="entry name" value="Methyltransf_3"/>
    <property type="match status" value="1"/>
</dbReference>
<keyword evidence="4" id="KW-0460">Magnesium</keyword>
<feature type="binding site" evidence="4">
    <location>
        <position position="85"/>
    </location>
    <ligand>
        <name>S-adenosyl-L-methionine</name>
        <dbReference type="ChEBI" id="CHEBI:59789"/>
    </ligand>
</feature>
<evidence type="ECO:0000256" key="4">
    <source>
        <dbReference type="HAMAP-Rule" id="MF_02217"/>
    </source>
</evidence>
<dbReference type="PROSITE" id="PS51682">
    <property type="entry name" value="SAM_OMT_I"/>
    <property type="match status" value="1"/>
</dbReference>
<dbReference type="HAMAP" id="MF_02217">
    <property type="entry name" value="TrmR_methyltr"/>
    <property type="match status" value="1"/>
</dbReference>
<dbReference type="Proteomes" id="UP001203004">
    <property type="component" value="Unassembled WGS sequence"/>
</dbReference>
<dbReference type="SUPFAM" id="SSF53335">
    <property type="entry name" value="S-adenosyl-L-methionine-dependent methyltransferases"/>
    <property type="match status" value="1"/>
</dbReference>
<feature type="binding site" evidence="4">
    <location>
        <position position="160"/>
    </location>
    <ligand>
        <name>Mg(2+)</name>
        <dbReference type="ChEBI" id="CHEBI:18420"/>
    </ligand>
</feature>
<evidence type="ECO:0000256" key="1">
    <source>
        <dbReference type="ARBA" id="ARBA00022603"/>
    </source>
</evidence>
<keyword evidence="3 4" id="KW-0949">S-adenosyl-L-methionine</keyword>
<keyword evidence="1 4" id="KW-0489">Methyltransferase</keyword>
<evidence type="ECO:0000256" key="3">
    <source>
        <dbReference type="ARBA" id="ARBA00022691"/>
    </source>
</evidence>
<proteinExistence type="inferred from homology"/>
<dbReference type="Gene3D" id="3.40.50.150">
    <property type="entry name" value="Vaccinia Virus protein VP39"/>
    <property type="match status" value="1"/>
</dbReference>
<evidence type="ECO:0000313" key="6">
    <source>
        <dbReference type="Proteomes" id="UP001203004"/>
    </source>
</evidence>
<feature type="binding site" evidence="4">
    <location>
        <position position="37"/>
    </location>
    <ligand>
        <name>S-adenosyl-L-methionine</name>
        <dbReference type="ChEBI" id="CHEBI:59789"/>
    </ligand>
</feature>
<reference evidence="5 6" key="1">
    <citation type="submission" date="2022-05" db="EMBL/GenBank/DDBJ databases">
        <title>Sporolactobacillus sp nov CPB3-1, isolated from tree bark (Mangifera indica L.).</title>
        <authorList>
            <person name="Phuengjayaem S."/>
            <person name="Tanasupawat S."/>
        </authorList>
    </citation>
    <scope>NUCLEOTIDE SEQUENCE [LARGE SCALE GENOMIC DNA]</scope>
    <source>
        <strain evidence="5 6">CPB3-1</strain>
    </source>
</reference>
<feature type="binding site" evidence="4">
    <location>
        <position position="133"/>
    </location>
    <ligand>
        <name>Mg(2+)</name>
        <dbReference type="ChEBI" id="CHEBI:18420"/>
    </ligand>
</feature>
<dbReference type="EMBL" id="JAMAST010000001">
    <property type="protein sequence ID" value="MCL1630459.1"/>
    <property type="molecule type" value="Genomic_DNA"/>
</dbReference>
<keyword evidence="4" id="KW-0479">Metal-binding</keyword>
<comment type="similarity">
    <text evidence="4">Belongs to the class I-like SAM-binding methyltransferase superfamily. Cation-dependent O-methyltransferase family.</text>
</comment>
<keyword evidence="2 4" id="KW-0808">Transferase</keyword>
<comment type="catalytic activity">
    <reaction evidence="4">
        <text>5-hydroxyuridine(34) in tRNA + S-adenosyl-L-methionine = 5-methoxyuridine(34) in tRNA + S-adenosyl-L-homocysteine + H(+)</text>
        <dbReference type="Rhea" id="RHEA:60524"/>
        <dbReference type="Rhea" id="RHEA-COMP:13381"/>
        <dbReference type="Rhea" id="RHEA-COMP:15591"/>
        <dbReference type="ChEBI" id="CHEBI:15378"/>
        <dbReference type="ChEBI" id="CHEBI:57856"/>
        <dbReference type="ChEBI" id="CHEBI:59789"/>
        <dbReference type="ChEBI" id="CHEBI:136877"/>
        <dbReference type="ChEBI" id="CHEBI:143860"/>
    </reaction>
</comment>
<protein>
    <recommendedName>
        <fullName evidence="4">tRNA 5-hydroxyuridine methyltransferase</fullName>
        <ecNumber evidence="4">2.1.1.-</ecNumber>
    </recommendedName>
    <alternativeName>
        <fullName evidence="4">ho5U methyltransferase</fullName>
    </alternativeName>
</protein>
<dbReference type="CDD" id="cd02440">
    <property type="entry name" value="AdoMet_MTases"/>
    <property type="match status" value="1"/>
</dbReference>
<accession>A0ABT0M6J5</accession>
<feature type="binding site" evidence="4">
    <location>
        <begin position="113"/>
        <end position="114"/>
    </location>
    <ligand>
        <name>S-adenosyl-L-methionine</name>
        <dbReference type="ChEBI" id="CHEBI:59789"/>
    </ligand>
</feature>
<evidence type="ECO:0000313" key="5">
    <source>
        <dbReference type="EMBL" id="MCL1630459.1"/>
    </source>
</evidence>
<gene>
    <name evidence="4" type="primary">trmR</name>
    <name evidence="5" type="ORF">M3N64_00635</name>
</gene>
<comment type="subunit">
    <text evidence="4">Homodimer.</text>
</comment>